<keyword evidence="2 10" id="KW-0813">Transport</keyword>
<accession>A9E0K1</accession>
<dbReference type="HOGENOM" id="CLU_022656_0_0_10"/>
<dbReference type="GO" id="GO:0015344">
    <property type="term" value="F:siderophore uptake transmembrane transporter activity"/>
    <property type="evidence" value="ECO:0007669"/>
    <property type="project" value="TreeGrafter"/>
</dbReference>
<evidence type="ECO:0000256" key="8">
    <source>
        <dbReference type="ARBA" id="ARBA00023170"/>
    </source>
</evidence>
<evidence type="ECO:0000313" key="15">
    <source>
        <dbReference type="EMBL" id="EDP95878.1"/>
    </source>
</evidence>
<dbReference type="OrthoDB" id="1109239at2"/>
<gene>
    <name evidence="15" type="ORF">KAOT1_05722</name>
</gene>
<evidence type="ECO:0000256" key="7">
    <source>
        <dbReference type="ARBA" id="ARBA00023136"/>
    </source>
</evidence>
<dbReference type="SUPFAM" id="SSF49464">
    <property type="entry name" value="Carboxypeptidase regulatory domain-like"/>
    <property type="match status" value="1"/>
</dbReference>
<evidence type="ECO:0000256" key="1">
    <source>
        <dbReference type="ARBA" id="ARBA00004571"/>
    </source>
</evidence>
<comment type="similarity">
    <text evidence="10 11">Belongs to the TonB-dependent receptor family.</text>
</comment>
<dbReference type="InterPro" id="IPR012910">
    <property type="entry name" value="Plug_dom"/>
</dbReference>
<dbReference type="InterPro" id="IPR037066">
    <property type="entry name" value="Plug_dom_sf"/>
</dbReference>
<proteinExistence type="inferred from homology"/>
<evidence type="ECO:0000259" key="13">
    <source>
        <dbReference type="Pfam" id="PF00593"/>
    </source>
</evidence>
<dbReference type="Pfam" id="PF07715">
    <property type="entry name" value="Plug"/>
    <property type="match status" value="1"/>
</dbReference>
<feature type="domain" description="TonB-dependent receptor plug" evidence="14">
    <location>
        <begin position="119"/>
        <end position="227"/>
    </location>
</feature>
<evidence type="ECO:0000256" key="4">
    <source>
        <dbReference type="ARBA" id="ARBA00022692"/>
    </source>
</evidence>
<dbReference type="EMBL" id="ABIB01000006">
    <property type="protein sequence ID" value="EDP95878.1"/>
    <property type="molecule type" value="Genomic_DNA"/>
</dbReference>
<dbReference type="GO" id="GO:0044718">
    <property type="term" value="P:siderophore transmembrane transport"/>
    <property type="evidence" value="ECO:0007669"/>
    <property type="project" value="TreeGrafter"/>
</dbReference>
<keyword evidence="9 10" id="KW-0998">Cell outer membrane</keyword>
<dbReference type="PANTHER" id="PTHR30069:SF29">
    <property type="entry name" value="HEMOGLOBIN AND HEMOGLOBIN-HAPTOGLOBIN-BINDING PROTEIN 1-RELATED"/>
    <property type="match status" value="1"/>
</dbReference>
<evidence type="ECO:0000256" key="9">
    <source>
        <dbReference type="ARBA" id="ARBA00023237"/>
    </source>
</evidence>
<evidence type="ECO:0000256" key="12">
    <source>
        <dbReference type="SAM" id="SignalP"/>
    </source>
</evidence>
<dbReference type="InterPro" id="IPR036942">
    <property type="entry name" value="Beta-barrel_TonB_sf"/>
</dbReference>
<evidence type="ECO:0000256" key="3">
    <source>
        <dbReference type="ARBA" id="ARBA00022452"/>
    </source>
</evidence>
<dbReference type="STRING" id="391587.KAOT1_05722"/>
<keyword evidence="5 12" id="KW-0732">Signal</keyword>
<organism evidence="15 16">
    <name type="scientific">Kordia algicida OT-1</name>
    <dbReference type="NCBI Taxonomy" id="391587"/>
    <lineage>
        <taxon>Bacteria</taxon>
        <taxon>Pseudomonadati</taxon>
        <taxon>Bacteroidota</taxon>
        <taxon>Flavobacteriia</taxon>
        <taxon>Flavobacteriales</taxon>
        <taxon>Flavobacteriaceae</taxon>
        <taxon>Kordia</taxon>
    </lineage>
</organism>
<evidence type="ECO:0000256" key="11">
    <source>
        <dbReference type="RuleBase" id="RU003357"/>
    </source>
</evidence>
<evidence type="ECO:0000313" key="16">
    <source>
        <dbReference type="Proteomes" id="UP000002945"/>
    </source>
</evidence>
<dbReference type="PANTHER" id="PTHR30069">
    <property type="entry name" value="TONB-DEPENDENT OUTER MEMBRANE RECEPTOR"/>
    <property type="match status" value="1"/>
</dbReference>
<feature type="signal peptide" evidence="12">
    <location>
        <begin position="1"/>
        <end position="20"/>
    </location>
</feature>
<dbReference type="InterPro" id="IPR008969">
    <property type="entry name" value="CarboxyPept-like_regulatory"/>
</dbReference>
<evidence type="ECO:0000259" key="14">
    <source>
        <dbReference type="Pfam" id="PF07715"/>
    </source>
</evidence>
<dbReference type="Gene3D" id="2.170.130.10">
    <property type="entry name" value="TonB-dependent receptor, plug domain"/>
    <property type="match status" value="1"/>
</dbReference>
<dbReference type="eggNOG" id="COG4771">
    <property type="taxonomic scope" value="Bacteria"/>
</dbReference>
<dbReference type="Pfam" id="PF00593">
    <property type="entry name" value="TonB_dep_Rec_b-barrel"/>
    <property type="match status" value="1"/>
</dbReference>
<dbReference type="PROSITE" id="PS52016">
    <property type="entry name" value="TONB_DEPENDENT_REC_3"/>
    <property type="match status" value="1"/>
</dbReference>
<dbReference type="RefSeq" id="WP_007093713.1">
    <property type="nucleotide sequence ID" value="NZ_CP142125.1"/>
</dbReference>
<feature type="domain" description="TonB-dependent receptor-like beta-barrel" evidence="13">
    <location>
        <begin position="273"/>
        <end position="657"/>
    </location>
</feature>
<dbReference type="Gene3D" id="2.40.170.20">
    <property type="entry name" value="TonB-dependent receptor, beta-barrel domain"/>
    <property type="match status" value="1"/>
</dbReference>
<dbReference type="GO" id="GO:0009279">
    <property type="term" value="C:cell outer membrane"/>
    <property type="evidence" value="ECO:0007669"/>
    <property type="project" value="UniProtKB-SubCell"/>
</dbReference>
<evidence type="ECO:0000256" key="5">
    <source>
        <dbReference type="ARBA" id="ARBA00022729"/>
    </source>
</evidence>
<keyword evidence="16" id="KW-1185">Reference proteome</keyword>
<dbReference type="AlphaFoldDB" id="A9E0K1"/>
<keyword evidence="7 10" id="KW-0472">Membrane</keyword>
<dbReference type="InterPro" id="IPR039426">
    <property type="entry name" value="TonB-dep_rcpt-like"/>
</dbReference>
<evidence type="ECO:0000256" key="2">
    <source>
        <dbReference type="ARBA" id="ARBA00022448"/>
    </source>
</evidence>
<dbReference type="Proteomes" id="UP000002945">
    <property type="component" value="Unassembled WGS sequence"/>
</dbReference>
<protein>
    <submittedName>
        <fullName evidence="15">TonB-dependent receptor, plug</fullName>
    </submittedName>
</protein>
<evidence type="ECO:0000256" key="6">
    <source>
        <dbReference type="ARBA" id="ARBA00023077"/>
    </source>
</evidence>
<sequence length="733" mass="82720">MHIRIWSFMLLCIICGSINAQNNDIKIKVFTEHEKTPLLGATVLFEGLEKGAITNTEGIATFSEIPNGSHKLMISYVGFKTIETTIILPSPTELIFYMEEAKGELNTVVIEATRSSRDIRRIPTRIEVIGGEELGEKNMMNPTNISMVLRESTGIQMQQTSLSSGNQNIRIQGLDGRYTQLLRDGFPLYGGFSSGLSIMQIPPLDLHQFEIIKGSSSTLYGGGAIAGLVNLVSKTPDYEPELDIMFTQTHALGSTANVFYSKRNEKYGVSLYASGNYQKVYDPEDDGFSNLPETTSVAFNPKFYYYPSEDTTFWIGLNGSYDDRIGGDVEKIENGENGIHQYTEENISKRISSQAVYTTKLDSVRVFTMKNSFSFFDRELNVPDMQFKGKQLNSFSEVTLQHNYGKNDWTLGANLYTTNFNEDESAALRRDQNDLTFGAFVNSTFDFSENWILETGLRTDFAKGWGIFVLPRVSLLYKNDSGFSSRLGGGLGYKTPDIFTEEAEFINFENVLGIDQNSLKAERSYGLNLDFNYKTRLFDDTIGFSINQLFYLTAIDNGLLLNLNDDNFFQYENADGIILSKGAETNIKFSYGHFKWFLNYALIDATLNYLPGNPQKPLTAKHNGGSVIMYETSKWRFGYETYYTGSQFLSNETKTRDFVSMGFLGMRNFDWGGIYANFENFTDRRQSRFSPLVAPPHENPTFPEIYAPTDGFILSVGIIIKPFGNHSEHHDDD</sequence>
<keyword evidence="3 10" id="KW-1134">Transmembrane beta strand</keyword>
<keyword evidence="4 10" id="KW-0812">Transmembrane</keyword>
<keyword evidence="6 11" id="KW-0798">TonB box</keyword>
<comment type="caution">
    <text evidence="15">The sequence shown here is derived from an EMBL/GenBank/DDBJ whole genome shotgun (WGS) entry which is preliminary data.</text>
</comment>
<feature type="chain" id="PRO_5002734972" evidence="12">
    <location>
        <begin position="21"/>
        <end position="733"/>
    </location>
</feature>
<dbReference type="SUPFAM" id="SSF56935">
    <property type="entry name" value="Porins"/>
    <property type="match status" value="1"/>
</dbReference>
<keyword evidence="8 15" id="KW-0675">Receptor</keyword>
<name>A9E0K1_9FLAO</name>
<comment type="subcellular location">
    <subcellularLocation>
        <location evidence="1 10">Cell outer membrane</location>
        <topology evidence="1 10">Multi-pass membrane protein</topology>
    </subcellularLocation>
</comment>
<evidence type="ECO:0000256" key="10">
    <source>
        <dbReference type="PROSITE-ProRule" id="PRU01360"/>
    </source>
</evidence>
<dbReference type="Pfam" id="PF13715">
    <property type="entry name" value="CarbopepD_reg_2"/>
    <property type="match status" value="1"/>
</dbReference>
<reference evidence="15 16" key="1">
    <citation type="journal article" date="2011" name="J. Bacteriol.">
        <title>Genome sequence of the algicidal bacterium Kordia algicida OT-1.</title>
        <authorList>
            <person name="Lee H.S."/>
            <person name="Kang S.G."/>
            <person name="Kwon K.K."/>
            <person name="Lee J.H."/>
            <person name="Kim S.J."/>
        </authorList>
    </citation>
    <scope>NUCLEOTIDE SEQUENCE [LARGE SCALE GENOMIC DNA]</scope>
    <source>
        <strain evidence="15 16">OT-1</strain>
    </source>
</reference>
<dbReference type="InterPro" id="IPR000531">
    <property type="entry name" value="Beta-barrel_TonB"/>
</dbReference>